<name>A0A1H6R7D7_9EURY</name>
<feature type="transmembrane region" description="Helical" evidence="1">
    <location>
        <begin position="131"/>
        <end position="150"/>
    </location>
</feature>
<evidence type="ECO:0000313" key="3">
    <source>
        <dbReference type="Proteomes" id="UP000198888"/>
    </source>
</evidence>
<dbReference type="KEGG" id="hae:halTADL_1879"/>
<dbReference type="Proteomes" id="UP000198888">
    <property type="component" value="Unassembled WGS sequence"/>
</dbReference>
<organism evidence="2 3">
    <name type="scientific">Halohasta litchfieldiae</name>
    <dbReference type="NCBI Taxonomy" id="1073996"/>
    <lineage>
        <taxon>Archaea</taxon>
        <taxon>Methanobacteriati</taxon>
        <taxon>Methanobacteriota</taxon>
        <taxon>Stenosarchaea group</taxon>
        <taxon>Halobacteria</taxon>
        <taxon>Halobacteriales</taxon>
        <taxon>Haloferacaceae</taxon>
        <taxon>Halohasta</taxon>
    </lineage>
</organism>
<proteinExistence type="predicted"/>
<keyword evidence="3" id="KW-1185">Reference proteome</keyword>
<protein>
    <recommendedName>
        <fullName evidence="4">Histidine kinase</fullName>
    </recommendedName>
</protein>
<evidence type="ECO:0000313" key="2">
    <source>
        <dbReference type="EMBL" id="SEI47690.1"/>
    </source>
</evidence>
<feature type="transmembrane region" description="Helical" evidence="1">
    <location>
        <begin position="96"/>
        <end position="119"/>
    </location>
</feature>
<dbReference type="RefSeq" id="WP_089670595.1">
    <property type="nucleotide sequence ID" value="NZ_CP024845.1"/>
</dbReference>
<gene>
    <name evidence="2" type="ORF">SAMN05444271_10186</name>
</gene>
<dbReference type="EMBL" id="FNYR01000001">
    <property type="protein sequence ID" value="SEI47690.1"/>
    <property type="molecule type" value="Genomic_DNA"/>
</dbReference>
<keyword evidence="1" id="KW-1133">Transmembrane helix</keyword>
<feature type="transmembrane region" description="Helical" evidence="1">
    <location>
        <begin position="51"/>
        <end position="76"/>
    </location>
</feature>
<feature type="transmembrane region" description="Helical" evidence="1">
    <location>
        <begin position="20"/>
        <end position="39"/>
    </location>
</feature>
<sequence>MATQTSTQTALIADLDHWKAGVIGGLGGGLVFGILMSMMMPDIIGGATPGLYGLSGGVAGWTIHMAHSAVLGVVFAAIASPTGYDETLGKSLGAGIVYGLVLWAVLGAIVMPAWVGAVLPANPPVPNINPMSLVGHVVYGGVLGVLYAAFTAE</sequence>
<keyword evidence="1" id="KW-0472">Membrane</keyword>
<evidence type="ECO:0000256" key="1">
    <source>
        <dbReference type="SAM" id="Phobius"/>
    </source>
</evidence>
<dbReference type="AlphaFoldDB" id="A0A1H6R7D7"/>
<dbReference type="OrthoDB" id="204680at2157"/>
<dbReference type="STRING" id="1073996.SAMN05444271_10186"/>
<accession>A0A2H4Q2N2</accession>
<dbReference type="GeneID" id="35002664"/>
<accession>A0A1H6R7D7</accession>
<reference evidence="2 3" key="1">
    <citation type="submission" date="2016-10" db="EMBL/GenBank/DDBJ databases">
        <authorList>
            <person name="de Groot N.N."/>
        </authorList>
    </citation>
    <scope>NUCLEOTIDE SEQUENCE [LARGE SCALE GENOMIC DNA]</scope>
    <source>
        <strain evidence="2 3">DSM 22187</strain>
    </source>
</reference>
<evidence type="ECO:0008006" key="4">
    <source>
        <dbReference type="Google" id="ProtNLM"/>
    </source>
</evidence>
<keyword evidence="1" id="KW-0812">Transmembrane</keyword>